<gene>
    <name evidence="1" type="ORF">QVD17_02615</name>
</gene>
<organism evidence="1 2">
    <name type="scientific">Tagetes erecta</name>
    <name type="common">African marigold</name>
    <dbReference type="NCBI Taxonomy" id="13708"/>
    <lineage>
        <taxon>Eukaryota</taxon>
        <taxon>Viridiplantae</taxon>
        <taxon>Streptophyta</taxon>
        <taxon>Embryophyta</taxon>
        <taxon>Tracheophyta</taxon>
        <taxon>Spermatophyta</taxon>
        <taxon>Magnoliopsida</taxon>
        <taxon>eudicotyledons</taxon>
        <taxon>Gunneridae</taxon>
        <taxon>Pentapetalae</taxon>
        <taxon>asterids</taxon>
        <taxon>campanulids</taxon>
        <taxon>Asterales</taxon>
        <taxon>Asteraceae</taxon>
        <taxon>Asteroideae</taxon>
        <taxon>Heliantheae alliance</taxon>
        <taxon>Tageteae</taxon>
        <taxon>Tagetes</taxon>
    </lineage>
</organism>
<dbReference type="Proteomes" id="UP001229421">
    <property type="component" value="Unassembled WGS sequence"/>
</dbReference>
<sequence length="128" mass="14512">MKAVADLELLYCGGKKSQGRIRYAYYIIYITTPLSKIFQTSSSLFQTQTILRIISPFLHISSFSTNTYNGDYTFLPLKSPYLPQQNNERPFNSSTADHYMAVTSPFVLSPPRVFTFPILQSRISPAPS</sequence>
<name>A0AAD8P9C1_TARER</name>
<protein>
    <submittedName>
        <fullName evidence="1">Uncharacterized protein</fullName>
    </submittedName>
</protein>
<evidence type="ECO:0000313" key="1">
    <source>
        <dbReference type="EMBL" id="KAK1436831.1"/>
    </source>
</evidence>
<comment type="caution">
    <text evidence="1">The sequence shown here is derived from an EMBL/GenBank/DDBJ whole genome shotgun (WGS) entry which is preliminary data.</text>
</comment>
<reference evidence="1" key="1">
    <citation type="journal article" date="2023" name="bioRxiv">
        <title>Improved chromosome-level genome assembly for marigold (Tagetes erecta).</title>
        <authorList>
            <person name="Jiang F."/>
            <person name="Yuan L."/>
            <person name="Wang S."/>
            <person name="Wang H."/>
            <person name="Xu D."/>
            <person name="Wang A."/>
            <person name="Fan W."/>
        </authorList>
    </citation>
    <scope>NUCLEOTIDE SEQUENCE</scope>
    <source>
        <strain evidence="1">WSJ</strain>
        <tissue evidence="1">Leaf</tissue>
    </source>
</reference>
<accession>A0AAD8P9C1</accession>
<dbReference type="AlphaFoldDB" id="A0AAD8P9C1"/>
<keyword evidence="2" id="KW-1185">Reference proteome</keyword>
<proteinExistence type="predicted"/>
<dbReference type="EMBL" id="JAUHHV010000001">
    <property type="protein sequence ID" value="KAK1436831.1"/>
    <property type="molecule type" value="Genomic_DNA"/>
</dbReference>
<evidence type="ECO:0000313" key="2">
    <source>
        <dbReference type="Proteomes" id="UP001229421"/>
    </source>
</evidence>